<gene>
    <name evidence="3" type="ORF">EG328_004923</name>
</gene>
<sequence>MSTTCYWPDGSTAAKQTVCASGSQSACCPVDTECTSNGLCYGLGYLKRGSCTDKTWGSSACPKYCNENDGGKNAGLQTTTNDILPCGNYFLLYHFVCANQSSWGSYGTTCNGDNVFQFADMSKLAVLSATGGTTASTGTISGTSTTSSNQASSTGNAQPATTSSSSDSSNAQPTTTLSSSDSGVSGGTIGAAVVAGIFGFLFMITLGMLIAERRKRNGQLAQIAELGGNSVQSAQYGDKKMNYGNRRFELDSQSPVHEIGN</sequence>
<feature type="region of interest" description="Disordered" evidence="1">
    <location>
        <begin position="133"/>
        <end position="184"/>
    </location>
</feature>
<dbReference type="EMBL" id="WNWS01000266">
    <property type="protein sequence ID" value="KAE9972555.1"/>
    <property type="molecule type" value="Genomic_DNA"/>
</dbReference>
<feature type="transmembrane region" description="Helical" evidence="2">
    <location>
        <begin position="189"/>
        <end position="211"/>
    </location>
</feature>
<evidence type="ECO:0000256" key="2">
    <source>
        <dbReference type="SAM" id="Phobius"/>
    </source>
</evidence>
<proteinExistence type="predicted"/>
<evidence type="ECO:0000313" key="4">
    <source>
        <dbReference type="Proteomes" id="UP000447873"/>
    </source>
</evidence>
<keyword evidence="2" id="KW-0812">Transmembrane</keyword>
<accession>A0A8H3UMU5</accession>
<name>A0A8H3UMU5_VENIN</name>
<keyword evidence="2" id="KW-0472">Membrane</keyword>
<reference evidence="3 4" key="1">
    <citation type="submission" date="2018-12" db="EMBL/GenBank/DDBJ databases">
        <title>Venturia inaequalis Genome Resource.</title>
        <authorList>
            <person name="Lichtner F.J."/>
        </authorList>
    </citation>
    <scope>NUCLEOTIDE SEQUENCE [LARGE SCALE GENOMIC DNA]</scope>
    <source>
        <strain evidence="3 4">120213</strain>
    </source>
</reference>
<feature type="compositionally biased region" description="Polar residues" evidence="1">
    <location>
        <begin position="170"/>
        <end position="181"/>
    </location>
</feature>
<keyword evidence="2" id="KW-1133">Transmembrane helix</keyword>
<protein>
    <submittedName>
        <fullName evidence="3">Uncharacterized protein</fullName>
    </submittedName>
</protein>
<dbReference type="OrthoDB" id="5215637at2759"/>
<dbReference type="Proteomes" id="UP000447873">
    <property type="component" value="Unassembled WGS sequence"/>
</dbReference>
<evidence type="ECO:0000256" key="1">
    <source>
        <dbReference type="SAM" id="MobiDB-lite"/>
    </source>
</evidence>
<comment type="caution">
    <text evidence="3">The sequence shown here is derived from an EMBL/GenBank/DDBJ whole genome shotgun (WGS) entry which is preliminary data.</text>
</comment>
<evidence type="ECO:0000313" key="3">
    <source>
        <dbReference type="EMBL" id="KAE9972555.1"/>
    </source>
</evidence>
<dbReference type="AlphaFoldDB" id="A0A8H3UMU5"/>
<organism evidence="3 4">
    <name type="scientific">Venturia inaequalis</name>
    <name type="common">Apple scab fungus</name>
    <dbReference type="NCBI Taxonomy" id="5025"/>
    <lineage>
        <taxon>Eukaryota</taxon>
        <taxon>Fungi</taxon>
        <taxon>Dikarya</taxon>
        <taxon>Ascomycota</taxon>
        <taxon>Pezizomycotina</taxon>
        <taxon>Dothideomycetes</taxon>
        <taxon>Pleosporomycetidae</taxon>
        <taxon>Venturiales</taxon>
        <taxon>Venturiaceae</taxon>
        <taxon>Venturia</taxon>
    </lineage>
</organism>
<feature type="compositionally biased region" description="Low complexity" evidence="1">
    <location>
        <begin position="133"/>
        <end position="169"/>
    </location>
</feature>